<comment type="similarity">
    <text evidence="7">Belongs to the binding-protein-dependent transport system permease family.</text>
</comment>
<evidence type="ECO:0000313" key="10">
    <source>
        <dbReference type="Proteomes" id="UP000295718"/>
    </source>
</evidence>
<evidence type="ECO:0000256" key="6">
    <source>
        <dbReference type="ARBA" id="ARBA00023136"/>
    </source>
</evidence>
<dbReference type="SUPFAM" id="SSF161098">
    <property type="entry name" value="MetI-like"/>
    <property type="match status" value="1"/>
</dbReference>
<evidence type="ECO:0000256" key="2">
    <source>
        <dbReference type="ARBA" id="ARBA00022448"/>
    </source>
</evidence>
<evidence type="ECO:0000313" key="9">
    <source>
        <dbReference type="EMBL" id="TCL57566.1"/>
    </source>
</evidence>
<dbReference type="NCBIfam" id="TIGR01726">
    <property type="entry name" value="HEQRo_perm_3TM"/>
    <property type="match status" value="1"/>
</dbReference>
<dbReference type="PANTHER" id="PTHR30614">
    <property type="entry name" value="MEMBRANE COMPONENT OF AMINO ACID ABC TRANSPORTER"/>
    <property type="match status" value="1"/>
</dbReference>
<name>A0A4R1QUD2_9FIRM</name>
<keyword evidence="4 7" id="KW-0812">Transmembrane</keyword>
<proteinExistence type="inferred from homology"/>
<feature type="domain" description="ABC transmembrane type-1" evidence="8">
    <location>
        <begin position="21"/>
        <end position="222"/>
    </location>
</feature>
<dbReference type="AlphaFoldDB" id="A0A4R1QUD2"/>
<comment type="caution">
    <text evidence="9">The sequence shown here is derived from an EMBL/GenBank/DDBJ whole genome shotgun (WGS) entry which is preliminary data.</text>
</comment>
<evidence type="ECO:0000256" key="1">
    <source>
        <dbReference type="ARBA" id="ARBA00004651"/>
    </source>
</evidence>
<dbReference type="RefSeq" id="WP_031390761.1">
    <property type="nucleotide sequence ID" value="NZ_JPNB01000001.1"/>
</dbReference>
<evidence type="ECO:0000259" key="8">
    <source>
        <dbReference type="PROSITE" id="PS50928"/>
    </source>
</evidence>
<comment type="subcellular location">
    <subcellularLocation>
        <location evidence="1 7">Cell membrane</location>
        <topology evidence="1 7">Multi-pass membrane protein</topology>
    </subcellularLocation>
</comment>
<evidence type="ECO:0000256" key="4">
    <source>
        <dbReference type="ARBA" id="ARBA00022692"/>
    </source>
</evidence>
<protein>
    <submittedName>
        <fullName evidence="9">Polar amino acid transport system permease protein/L-cystine transport system permease protein</fullName>
    </submittedName>
</protein>
<keyword evidence="6 7" id="KW-0472">Membrane</keyword>
<dbReference type="InterPro" id="IPR043429">
    <property type="entry name" value="ArtM/GltK/GlnP/TcyL/YhdX-like"/>
</dbReference>
<dbReference type="STRING" id="1469948.GCA_000732725_02069"/>
<feature type="transmembrane region" description="Helical" evidence="7">
    <location>
        <begin position="159"/>
        <end position="183"/>
    </location>
</feature>
<dbReference type="EMBL" id="SLUO01000008">
    <property type="protein sequence ID" value="TCL57566.1"/>
    <property type="molecule type" value="Genomic_DNA"/>
</dbReference>
<dbReference type="PROSITE" id="PS50928">
    <property type="entry name" value="ABC_TM1"/>
    <property type="match status" value="1"/>
</dbReference>
<feature type="transmembrane region" description="Helical" evidence="7">
    <location>
        <begin position="20"/>
        <end position="45"/>
    </location>
</feature>
<feature type="transmembrane region" description="Helical" evidence="7">
    <location>
        <begin position="203"/>
        <end position="222"/>
    </location>
</feature>
<dbReference type="Proteomes" id="UP000295718">
    <property type="component" value="Unassembled WGS sequence"/>
</dbReference>
<dbReference type="PANTHER" id="PTHR30614:SF43">
    <property type="entry name" value="L-CYSTINE TRANSPORT SYSTEM PERMEASE PROTEIN TCYM"/>
    <property type="match status" value="1"/>
</dbReference>
<dbReference type="InterPro" id="IPR010065">
    <property type="entry name" value="AA_ABC_transptr_permease_3TM"/>
</dbReference>
<feature type="transmembrane region" description="Helical" evidence="7">
    <location>
        <begin position="100"/>
        <end position="118"/>
    </location>
</feature>
<evidence type="ECO:0000256" key="5">
    <source>
        <dbReference type="ARBA" id="ARBA00022989"/>
    </source>
</evidence>
<dbReference type="InterPro" id="IPR000515">
    <property type="entry name" value="MetI-like"/>
</dbReference>
<sequence length="238" mass="26405">MGKIFDVEFMIEIIPDILRGIPYTLTLAVVSFIIGLFIGLIGALIKIYRVPVLRFFTGLYVSFFRGTPLIVQILLFYYGVPILLRIVNQKFGTSFDVSRVPAMVFMLVAFSVSAGAYLTESIRAAIISVDKGQLESAYSVGMNTTQAMVRIVLPQAVKVALPVFANFFIGLLKDTSLAFAASVTEIMGQAKIEAGRASRFFEAYIDAALIYWAICIIFEFLVAKLEKNVRRNERGIAK</sequence>
<dbReference type="OrthoDB" id="9787841at2"/>
<reference evidence="9 10" key="1">
    <citation type="submission" date="2019-03" db="EMBL/GenBank/DDBJ databases">
        <title>Genomic Encyclopedia of Type Strains, Phase IV (KMG-IV): sequencing the most valuable type-strain genomes for metagenomic binning, comparative biology and taxonomic classification.</title>
        <authorList>
            <person name="Goeker M."/>
        </authorList>
    </citation>
    <scope>NUCLEOTIDE SEQUENCE [LARGE SCALE GENOMIC DNA]</scope>
    <source>
        <strain evidence="9 10">DSM 100556</strain>
    </source>
</reference>
<dbReference type="GO" id="GO:0006865">
    <property type="term" value="P:amino acid transport"/>
    <property type="evidence" value="ECO:0007669"/>
    <property type="project" value="TreeGrafter"/>
</dbReference>
<accession>A0A4R1QUD2</accession>
<organism evidence="9 10">
    <name type="scientific">Kineothrix alysoides</name>
    <dbReference type="NCBI Taxonomy" id="1469948"/>
    <lineage>
        <taxon>Bacteria</taxon>
        <taxon>Bacillati</taxon>
        <taxon>Bacillota</taxon>
        <taxon>Clostridia</taxon>
        <taxon>Lachnospirales</taxon>
        <taxon>Lachnospiraceae</taxon>
        <taxon>Kineothrix</taxon>
    </lineage>
</organism>
<keyword evidence="2 7" id="KW-0813">Transport</keyword>
<dbReference type="GO" id="GO:0022857">
    <property type="term" value="F:transmembrane transporter activity"/>
    <property type="evidence" value="ECO:0007669"/>
    <property type="project" value="InterPro"/>
</dbReference>
<gene>
    <name evidence="9" type="ORF">EDD76_108101</name>
</gene>
<dbReference type="Pfam" id="PF00528">
    <property type="entry name" value="BPD_transp_1"/>
    <property type="match status" value="1"/>
</dbReference>
<dbReference type="InterPro" id="IPR035906">
    <property type="entry name" value="MetI-like_sf"/>
</dbReference>
<dbReference type="CDD" id="cd06261">
    <property type="entry name" value="TM_PBP2"/>
    <property type="match status" value="1"/>
</dbReference>
<evidence type="ECO:0000256" key="3">
    <source>
        <dbReference type="ARBA" id="ARBA00022475"/>
    </source>
</evidence>
<keyword evidence="10" id="KW-1185">Reference proteome</keyword>
<dbReference type="GO" id="GO:0043190">
    <property type="term" value="C:ATP-binding cassette (ABC) transporter complex"/>
    <property type="evidence" value="ECO:0007669"/>
    <property type="project" value="InterPro"/>
</dbReference>
<dbReference type="Gene3D" id="1.10.3720.10">
    <property type="entry name" value="MetI-like"/>
    <property type="match status" value="1"/>
</dbReference>
<keyword evidence="3" id="KW-1003">Cell membrane</keyword>
<evidence type="ECO:0000256" key="7">
    <source>
        <dbReference type="RuleBase" id="RU363032"/>
    </source>
</evidence>
<keyword evidence="5 7" id="KW-1133">Transmembrane helix</keyword>
<feature type="transmembrane region" description="Helical" evidence="7">
    <location>
        <begin position="57"/>
        <end position="80"/>
    </location>
</feature>